<reference evidence="2" key="1">
    <citation type="submission" date="2016-01" db="EMBL/GenBank/DDBJ databases">
        <authorList>
            <person name="Mitreva M."/>
            <person name="Pepin K.H."/>
            <person name="Mihindukulasuriya K.A."/>
            <person name="Fulton R."/>
            <person name="Fronick C."/>
            <person name="O'Laughlin M."/>
            <person name="Miner T."/>
            <person name="Herter B."/>
            <person name="Rosa B.A."/>
            <person name="Cordes M."/>
            <person name="Tomlinson C."/>
            <person name="Wollam A."/>
            <person name="Palsikar V.B."/>
            <person name="Mardis E.R."/>
            <person name="Wilson R.K."/>
        </authorList>
    </citation>
    <scope>NUCLEOTIDE SEQUENCE [LARGE SCALE GENOMIC DNA]</scope>
    <source>
        <strain evidence="2">KA00683</strain>
    </source>
</reference>
<protein>
    <submittedName>
        <fullName evidence="1">Uncharacterized protein</fullName>
    </submittedName>
</protein>
<evidence type="ECO:0000313" key="2">
    <source>
        <dbReference type="Proteomes" id="UP000070224"/>
    </source>
</evidence>
<dbReference type="EMBL" id="LSDK01000013">
    <property type="protein sequence ID" value="KXB78474.1"/>
    <property type="molecule type" value="Genomic_DNA"/>
</dbReference>
<proteinExistence type="predicted"/>
<comment type="caution">
    <text evidence="1">The sequence shown here is derived from an EMBL/GenBank/DDBJ whole genome shotgun (WGS) entry which is preliminary data.</text>
</comment>
<name>A0A134BEW7_9PORP</name>
<evidence type="ECO:0000313" key="1">
    <source>
        <dbReference type="EMBL" id="KXB78474.1"/>
    </source>
</evidence>
<gene>
    <name evidence="1" type="ORF">HMPREF3185_00122</name>
</gene>
<accession>A0A134BEW7</accession>
<keyword evidence="2" id="KW-1185">Reference proteome</keyword>
<dbReference type="Proteomes" id="UP000070224">
    <property type="component" value="Unassembled WGS sequence"/>
</dbReference>
<sequence>ELGVRCLSTINRAQDSAATVSYRSSSRPILLHAATYIGQLADLYGFVAPLPRDAK</sequence>
<feature type="non-terminal residue" evidence="1">
    <location>
        <position position="1"/>
    </location>
</feature>
<organism evidence="1 2">
    <name type="scientific">Porphyromonas somerae</name>
    <dbReference type="NCBI Taxonomy" id="322095"/>
    <lineage>
        <taxon>Bacteria</taxon>
        <taxon>Pseudomonadati</taxon>
        <taxon>Bacteroidota</taxon>
        <taxon>Bacteroidia</taxon>
        <taxon>Bacteroidales</taxon>
        <taxon>Porphyromonadaceae</taxon>
        <taxon>Porphyromonas</taxon>
    </lineage>
</organism>
<dbReference type="PATRIC" id="fig|322095.3.peg.123"/>
<dbReference type="AlphaFoldDB" id="A0A134BEW7"/>